<dbReference type="GO" id="GO:0003934">
    <property type="term" value="F:GTP cyclohydrolase I activity"/>
    <property type="evidence" value="ECO:0007669"/>
    <property type="project" value="UniProtKB-EC"/>
</dbReference>
<evidence type="ECO:0000313" key="7">
    <source>
        <dbReference type="EMBL" id="MDQ0148467.1"/>
    </source>
</evidence>
<dbReference type="InterPro" id="IPR043133">
    <property type="entry name" value="GTP-CH-I_C/QueF"/>
</dbReference>
<keyword evidence="4 5" id="KW-0378">Hydrolase</keyword>
<comment type="catalytic activity">
    <reaction evidence="1 5">
        <text>GTP + H2O = 7,8-dihydroneopterin 3'-triphosphate + formate + H(+)</text>
        <dbReference type="Rhea" id="RHEA:17473"/>
        <dbReference type="ChEBI" id="CHEBI:15377"/>
        <dbReference type="ChEBI" id="CHEBI:15378"/>
        <dbReference type="ChEBI" id="CHEBI:15740"/>
        <dbReference type="ChEBI" id="CHEBI:37565"/>
        <dbReference type="ChEBI" id="CHEBI:58462"/>
        <dbReference type="EC" id="3.5.4.16"/>
    </reaction>
</comment>
<dbReference type="NCBIfam" id="NF006826">
    <property type="entry name" value="PRK09347.1-3"/>
    <property type="match status" value="1"/>
</dbReference>
<comment type="caution">
    <text evidence="7">The sequence shown here is derived from an EMBL/GenBank/DDBJ whole genome shotgun (WGS) entry which is preliminary data.</text>
</comment>
<dbReference type="PANTHER" id="PTHR11109">
    <property type="entry name" value="GTP CYCLOHYDROLASE I"/>
    <property type="match status" value="1"/>
</dbReference>
<dbReference type="NCBIfam" id="TIGR00063">
    <property type="entry name" value="folE"/>
    <property type="match status" value="1"/>
</dbReference>
<name>A0ABT9UP98_9FIRM</name>
<evidence type="ECO:0000256" key="4">
    <source>
        <dbReference type="ARBA" id="ARBA00022801"/>
    </source>
</evidence>
<dbReference type="InterPro" id="IPR018234">
    <property type="entry name" value="GTP_CycHdrlase_I_CS"/>
</dbReference>
<dbReference type="Proteomes" id="UP001228504">
    <property type="component" value="Unassembled WGS sequence"/>
</dbReference>
<evidence type="ECO:0000256" key="3">
    <source>
        <dbReference type="ARBA" id="ARBA00022563"/>
    </source>
</evidence>
<feature type="domain" description="GTP cyclohydrolase I" evidence="6">
    <location>
        <begin position="11"/>
        <end position="183"/>
    </location>
</feature>
<accession>A0ABT9UP98</accession>
<dbReference type="RefSeq" id="WP_307482539.1">
    <property type="nucleotide sequence ID" value="NZ_JAUSUF010000001.1"/>
</dbReference>
<dbReference type="SUPFAM" id="SSF55620">
    <property type="entry name" value="Tetrahydrobiopterin biosynthesis enzymes-like"/>
    <property type="match status" value="1"/>
</dbReference>
<dbReference type="InterPro" id="IPR043134">
    <property type="entry name" value="GTP-CH-I_N"/>
</dbReference>
<dbReference type="PROSITE" id="PS00859">
    <property type="entry name" value="GTP_CYCLOHYDROL_1_1"/>
    <property type="match status" value="1"/>
</dbReference>
<organism evidence="7 8">
    <name type="scientific">Eubacterium multiforme</name>
    <dbReference type="NCBI Taxonomy" id="83339"/>
    <lineage>
        <taxon>Bacteria</taxon>
        <taxon>Bacillati</taxon>
        <taxon>Bacillota</taxon>
        <taxon>Clostridia</taxon>
        <taxon>Eubacteriales</taxon>
        <taxon>Eubacteriaceae</taxon>
        <taxon>Eubacterium</taxon>
    </lineage>
</organism>
<protein>
    <recommendedName>
        <fullName evidence="5">GTP cyclohydrolase 1</fullName>
        <ecNumber evidence="5">3.5.4.16</ecNumber>
    </recommendedName>
    <alternativeName>
        <fullName evidence="5">GTP cyclohydrolase I</fullName>
        <shortName evidence="5">GTP-CH-I</shortName>
    </alternativeName>
</protein>
<dbReference type="Gene3D" id="3.30.1130.10">
    <property type="match status" value="1"/>
</dbReference>
<comment type="similarity">
    <text evidence="5">Belongs to the GTP cyclohydrolase I family.</text>
</comment>
<evidence type="ECO:0000256" key="2">
    <source>
        <dbReference type="ARBA" id="ARBA00005080"/>
    </source>
</evidence>
<dbReference type="Gene3D" id="1.10.286.10">
    <property type="match status" value="1"/>
</dbReference>
<dbReference type="EC" id="3.5.4.16" evidence="5"/>
<evidence type="ECO:0000256" key="1">
    <source>
        <dbReference type="ARBA" id="ARBA00001052"/>
    </source>
</evidence>
<comment type="subunit">
    <text evidence="5">Homopolymer.</text>
</comment>
<evidence type="ECO:0000259" key="6">
    <source>
        <dbReference type="Pfam" id="PF01227"/>
    </source>
</evidence>
<evidence type="ECO:0000256" key="5">
    <source>
        <dbReference type="HAMAP-Rule" id="MF_00223"/>
    </source>
</evidence>
<evidence type="ECO:0000313" key="8">
    <source>
        <dbReference type="Proteomes" id="UP001228504"/>
    </source>
</evidence>
<dbReference type="NCBIfam" id="NF006825">
    <property type="entry name" value="PRK09347.1-2"/>
    <property type="match status" value="1"/>
</dbReference>
<keyword evidence="5" id="KW-0479">Metal-binding</keyword>
<dbReference type="InterPro" id="IPR020602">
    <property type="entry name" value="GTP_CycHdrlase_I_dom"/>
</dbReference>
<gene>
    <name evidence="5" type="primary">folE</name>
    <name evidence="7" type="ORF">J2S18_000384</name>
</gene>
<feature type="binding site" evidence="5">
    <location>
        <position position="147"/>
    </location>
    <ligand>
        <name>Zn(2+)</name>
        <dbReference type="ChEBI" id="CHEBI:29105"/>
    </ligand>
</feature>
<dbReference type="HAMAP" id="MF_00223">
    <property type="entry name" value="FolE"/>
    <property type="match status" value="1"/>
</dbReference>
<dbReference type="Pfam" id="PF01227">
    <property type="entry name" value="GTP_cyclohydroI"/>
    <property type="match status" value="1"/>
</dbReference>
<sequence>MINKEKIIEGAKLIIEGIGEDPNREGLIETPERIARMYEEIFAGLNKDAKEYLSKAFTVSRDDLVIEKDIVFYSMCEHHFVPFFGKAHIAYIPNGKVAGLSKLARTVELHSKKPQLQERLTCEIADDIMKYLDAKGVIVVLEGEHTCMTMRGVKKPGTKTITTTYRGVCEEDRELRGEILSLMR</sequence>
<keyword evidence="3 5" id="KW-0554">One-carbon metabolism</keyword>
<dbReference type="EMBL" id="JAUSUF010000001">
    <property type="protein sequence ID" value="MDQ0148467.1"/>
    <property type="molecule type" value="Genomic_DNA"/>
</dbReference>
<keyword evidence="5" id="KW-0547">Nucleotide-binding</keyword>
<dbReference type="PROSITE" id="PS00860">
    <property type="entry name" value="GTP_CYCLOHYDROL_1_2"/>
    <property type="match status" value="1"/>
</dbReference>
<dbReference type="InterPro" id="IPR001474">
    <property type="entry name" value="GTP_CycHdrlase_I"/>
</dbReference>
<proteinExistence type="inferred from homology"/>
<feature type="binding site" evidence="5">
    <location>
        <position position="79"/>
    </location>
    <ligand>
        <name>Zn(2+)</name>
        <dbReference type="ChEBI" id="CHEBI:29105"/>
    </ligand>
</feature>
<comment type="pathway">
    <text evidence="2 5">Cofactor biosynthesis; 7,8-dihydroneopterin triphosphate biosynthesis; 7,8-dihydroneopterin triphosphate from GTP: step 1/1.</text>
</comment>
<reference evidence="7 8" key="1">
    <citation type="submission" date="2023-07" db="EMBL/GenBank/DDBJ databases">
        <title>Genomic Encyclopedia of Type Strains, Phase IV (KMG-IV): sequencing the most valuable type-strain genomes for metagenomic binning, comparative biology and taxonomic classification.</title>
        <authorList>
            <person name="Goeker M."/>
        </authorList>
    </citation>
    <scope>NUCLEOTIDE SEQUENCE [LARGE SCALE GENOMIC DNA]</scope>
    <source>
        <strain evidence="7 8">DSM 20694</strain>
    </source>
</reference>
<keyword evidence="5" id="KW-0862">Zinc</keyword>
<dbReference type="PANTHER" id="PTHR11109:SF7">
    <property type="entry name" value="GTP CYCLOHYDROLASE 1"/>
    <property type="match status" value="1"/>
</dbReference>
<feature type="binding site" evidence="5">
    <location>
        <position position="76"/>
    </location>
    <ligand>
        <name>Zn(2+)</name>
        <dbReference type="ChEBI" id="CHEBI:29105"/>
    </ligand>
</feature>
<keyword evidence="8" id="KW-1185">Reference proteome</keyword>
<keyword evidence="5" id="KW-0342">GTP-binding</keyword>